<evidence type="ECO:0000256" key="1">
    <source>
        <dbReference type="SAM" id="MobiDB-lite"/>
    </source>
</evidence>
<reference evidence="2" key="2">
    <citation type="submission" date="2022-01" db="EMBL/GenBank/DDBJ databases">
        <authorList>
            <person name="Yamashiro T."/>
            <person name="Shiraishi A."/>
            <person name="Satake H."/>
            <person name="Nakayama K."/>
        </authorList>
    </citation>
    <scope>NUCLEOTIDE SEQUENCE</scope>
</reference>
<name>A0ABQ5C1G6_9ASTR</name>
<dbReference type="EMBL" id="BQNB010013760">
    <property type="protein sequence ID" value="GJT19952.1"/>
    <property type="molecule type" value="Genomic_DNA"/>
</dbReference>
<feature type="compositionally biased region" description="Basic and acidic residues" evidence="1">
    <location>
        <begin position="430"/>
        <end position="441"/>
    </location>
</feature>
<proteinExistence type="predicted"/>
<organism evidence="2 3">
    <name type="scientific">Tanacetum coccineum</name>
    <dbReference type="NCBI Taxonomy" id="301880"/>
    <lineage>
        <taxon>Eukaryota</taxon>
        <taxon>Viridiplantae</taxon>
        <taxon>Streptophyta</taxon>
        <taxon>Embryophyta</taxon>
        <taxon>Tracheophyta</taxon>
        <taxon>Spermatophyta</taxon>
        <taxon>Magnoliopsida</taxon>
        <taxon>eudicotyledons</taxon>
        <taxon>Gunneridae</taxon>
        <taxon>Pentapetalae</taxon>
        <taxon>asterids</taxon>
        <taxon>campanulids</taxon>
        <taxon>Asterales</taxon>
        <taxon>Asteraceae</taxon>
        <taxon>Asteroideae</taxon>
        <taxon>Anthemideae</taxon>
        <taxon>Anthemidinae</taxon>
        <taxon>Tanacetum</taxon>
    </lineage>
</organism>
<reference evidence="2" key="1">
    <citation type="journal article" date="2022" name="Int. J. Mol. Sci.">
        <title>Draft Genome of Tanacetum Coccineum: Genomic Comparison of Closely Related Tanacetum-Family Plants.</title>
        <authorList>
            <person name="Yamashiro T."/>
            <person name="Shiraishi A."/>
            <person name="Nakayama K."/>
            <person name="Satake H."/>
        </authorList>
    </citation>
    <scope>NUCLEOTIDE SEQUENCE</scope>
</reference>
<feature type="region of interest" description="Disordered" evidence="1">
    <location>
        <begin position="1"/>
        <end position="25"/>
    </location>
</feature>
<evidence type="ECO:0000313" key="3">
    <source>
        <dbReference type="Proteomes" id="UP001151760"/>
    </source>
</evidence>
<gene>
    <name evidence="2" type="ORF">Tco_0878658</name>
</gene>
<dbReference type="Gene3D" id="2.40.70.10">
    <property type="entry name" value="Acid Proteases"/>
    <property type="match status" value="1"/>
</dbReference>
<keyword evidence="3" id="KW-1185">Reference proteome</keyword>
<protein>
    <submittedName>
        <fullName evidence="2">Phospholipase-like protein</fullName>
    </submittedName>
</protein>
<feature type="region of interest" description="Disordered" evidence="1">
    <location>
        <begin position="413"/>
        <end position="442"/>
    </location>
</feature>
<evidence type="ECO:0000313" key="2">
    <source>
        <dbReference type="EMBL" id="GJT19952.1"/>
    </source>
</evidence>
<sequence>MEQEVTKKQKVDDVQETTEVDDDQETTKIKELMKIVSDEEEVVIDAIPLATKPPTIVDWKIHKEGKKNYYQIIRADGSSKMYLVFSHMLKSFDREDLKLFNAAEGVNAANEEVSTAELVGDSRFQQDGIMKRQFKASTTSVSDEVDRADNNTLNTAPYAKDNIMPQRVYEYLGLDKLRDTSTLENTKGTNEHLGTVNILVKFGKIEFPCNFIIKMVEDVIIIGRSFIESTRAQIDVFNKEISFEISSKKFKFNIDSYQSVEKIYMVDIGQEKETFNPLEIGIDLFCYESPACLEFEQRLVKRWHVCKRIHVTYDDGSTEDCGMWPTCDPDSKFCFGYNEVFGVNEQGSLRMWICFHDHERRTMKGSYMGFVDFLQVRYGQQKIDDTTREQRYYEWVAQNYEFSKHRTLTSTKLNDHYPYNTNDPIPTPQGHREQGDDELRPIRPRPCNYSFEEWMKIRIGHNSLHESDSEFIFNEWILDSYDVEEEYAREIGDPYSKRFDEYNRVFNNEIEHLSNEYILRIGKKGYVLDDVWEKCQQNYKKINEAWHDEAYEEDKMW</sequence>
<comment type="caution">
    <text evidence="2">The sequence shown here is derived from an EMBL/GenBank/DDBJ whole genome shotgun (WGS) entry which is preliminary data.</text>
</comment>
<dbReference type="InterPro" id="IPR021109">
    <property type="entry name" value="Peptidase_aspartic_dom_sf"/>
</dbReference>
<feature type="compositionally biased region" description="Acidic residues" evidence="1">
    <location>
        <begin position="14"/>
        <end position="24"/>
    </location>
</feature>
<feature type="compositionally biased region" description="Basic and acidic residues" evidence="1">
    <location>
        <begin position="1"/>
        <end position="13"/>
    </location>
</feature>
<dbReference type="Proteomes" id="UP001151760">
    <property type="component" value="Unassembled WGS sequence"/>
</dbReference>
<accession>A0ABQ5C1G6</accession>